<organism evidence="5 6">
    <name type="scientific">Arctia plantaginis</name>
    <name type="common">Wood tiger moth</name>
    <name type="synonym">Phalaena plantaginis</name>
    <dbReference type="NCBI Taxonomy" id="874455"/>
    <lineage>
        <taxon>Eukaryota</taxon>
        <taxon>Metazoa</taxon>
        <taxon>Ecdysozoa</taxon>
        <taxon>Arthropoda</taxon>
        <taxon>Hexapoda</taxon>
        <taxon>Insecta</taxon>
        <taxon>Pterygota</taxon>
        <taxon>Neoptera</taxon>
        <taxon>Endopterygota</taxon>
        <taxon>Lepidoptera</taxon>
        <taxon>Glossata</taxon>
        <taxon>Ditrysia</taxon>
        <taxon>Noctuoidea</taxon>
        <taxon>Erebidae</taxon>
        <taxon>Arctiinae</taxon>
        <taxon>Arctia</taxon>
    </lineage>
</organism>
<dbReference type="OrthoDB" id="6348134at2759"/>
<evidence type="ECO:0000313" key="5">
    <source>
        <dbReference type="EMBL" id="CAB3243196.1"/>
    </source>
</evidence>
<feature type="chain" id="PRO_5035876039" evidence="4">
    <location>
        <begin position="19"/>
        <end position="140"/>
    </location>
</feature>
<evidence type="ECO:0000256" key="4">
    <source>
        <dbReference type="SAM" id="SignalP"/>
    </source>
</evidence>
<gene>
    <name evidence="5" type="ORF">APLA_LOCUS9384</name>
</gene>
<dbReference type="GO" id="GO:0031012">
    <property type="term" value="C:extracellular matrix"/>
    <property type="evidence" value="ECO:0007669"/>
    <property type="project" value="TreeGrafter"/>
</dbReference>
<dbReference type="PROSITE" id="PS51155">
    <property type="entry name" value="CHIT_BIND_RR_2"/>
    <property type="match status" value="1"/>
</dbReference>
<dbReference type="PROSITE" id="PS00233">
    <property type="entry name" value="CHIT_BIND_RR_1"/>
    <property type="match status" value="1"/>
</dbReference>
<dbReference type="Proteomes" id="UP000494106">
    <property type="component" value="Unassembled WGS sequence"/>
</dbReference>
<dbReference type="PANTHER" id="PTHR12236:SF14">
    <property type="entry name" value="CUTICULAR PROTEIN 66CB"/>
    <property type="match status" value="1"/>
</dbReference>
<evidence type="ECO:0000256" key="2">
    <source>
        <dbReference type="ARBA" id="ARBA00022729"/>
    </source>
</evidence>
<dbReference type="InterPro" id="IPR031311">
    <property type="entry name" value="CHIT_BIND_RR_consensus"/>
</dbReference>
<dbReference type="PROSITE" id="PS51257">
    <property type="entry name" value="PROKAR_LIPOPROTEIN"/>
    <property type="match status" value="1"/>
</dbReference>
<accession>A0A8S1A7U5</accession>
<dbReference type="Pfam" id="PF00379">
    <property type="entry name" value="Chitin_bind_4"/>
    <property type="match status" value="1"/>
</dbReference>
<comment type="caution">
    <text evidence="5">The sequence shown here is derived from an EMBL/GenBank/DDBJ whole genome shotgun (WGS) entry which is preliminary data.</text>
</comment>
<evidence type="ECO:0000256" key="3">
    <source>
        <dbReference type="PROSITE-ProRule" id="PRU00497"/>
    </source>
</evidence>
<keyword evidence="1 3" id="KW-0193">Cuticle</keyword>
<name>A0A8S1A7U5_ARCPL</name>
<keyword evidence="6" id="KW-1185">Reference proteome</keyword>
<dbReference type="AlphaFoldDB" id="A0A8S1A7U5"/>
<dbReference type="GO" id="GO:0005615">
    <property type="term" value="C:extracellular space"/>
    <property type="evidence" value="ECO:0007669"/>
    <property type="project" value="TreeGrafter"/>
</dbReference>
<reference evidence="5 6" key="1">
    <citation type="submission" date="2020-04" db="EMBL/GenBank/DDBJ databases">
        <authorList>
            <person name="Wallbank WR R."/>
            <person name="Pardo Diaz C."/>
            <person name="Kozak K."/>
            <person name="Martin S."/>
            <person name="Jiggins C."/>
            <person name="Moest M."/>
            <person name="Warren A I."/>
            <person name="Byers J.R.P. K."/>
            <person name="Montejo-Kovacevich G."/>
            <person name="Yen C E."/>
        </authorList>
    </citation>
    <scope>NUCLEOTIDE SEQUENCE [LARGE SCALE GENOMIC DNA]</scope>
</reference>
<dbReference type="GO" id="GO:0042302">
    <property type="term" value="F:structural constituent of cuticle"/>
    <property type="evidence" value="ECO:0007669"/>
    <property type="project" value="UniProtKB-UniRule"/>
</dbReference>
<feature type="signal peptide" evidence="4">
    <location>
        <begin position="1"/>
        <end position="18"/>
    </location>
</feature>
<evidence type="ECO:0000256" key="1">
    <source>
        <dbReference type="ARBA" id="ARBA00022460"/>
    </source>
</evidence>
<evidence type="ECO:0000313" key="6">
    <source>
        <dbReference type="Proteomes" id="UP000494106"/>
    </source>
</evidence>
<keyword evidence="2 4" id="KW-0732">Signal</keyword>
<sequence>MALKLVIAVLAVVACTHGRLAQYARPVRVGPSDLEEAATIVHTDSKPSFDHHHISEDQHVDYYAYPKYEFKYGVNDFHTGDIKTHHESRDGDVVKGQYTVVEPDGSIRTVDYTADKHNGFNAVVHKTAPVSPHEASHFHH</sequence>
<proteinExistence type="predicted"/>
<dbReference type="PANTHER" id="PTHR12236">
    <property type="entry name" value="STRUCTURAL CONTITUENT OF CUTICLE"/>
    <property type="match status" value="1"/>
</dbReference>
<protein>
    <submittedName>
        <fullName evidence="5">Uncharacterized protein</fullName>
    </submittedName>
</protein>
<dbReference type="InterPro" id="IPR051217">
    <property type="entry name" value="Insect_Cuticle_Struc_Prot"/>
</dbReference>
<dbReference type="InterPro" id="IPR000618">
    <property type="entry name" value="Insect_cuticle"/>
</dbReference>
<dbReference type="PRINTS" id="PR00947">
    <property type="entry name" value="CUTICLE"/>
</dbReference>
<dbReference type="EMBL" id="CADEBC010000519">
    <property type="protein sequence ID" value="CAB3243196.1"/>
    <property type="molecule type" value="Genomic_DNA"/>
</dbReference>